<sequence length="187" mass="19672">MTSQGLLREARALVFVLVCLSLSVTLHSWAHGGLPPLMALLAGAGSVIPVAMLLTGRQRGLPVIAAGLAVTQVGLHGLFSVVPSADAHAMMATPAPGAMLTAHVVAGGLTALWLYAGEVAVWRLVHWLARRLPSFAGLFALAALRVPAPAPRRFWARLAELAAPLPEPTWLRSVVRRGPPRVRAVTS</sequence>
<feature type="transmembrane region" description="Helical" evidence="1">
    <location>
        <begin position="36"/>
        <end position="54"/>
    </location>
</feature>
<protein>
    <recommendedName>
        <fullName evidence="4">MFS transporter</fullName>
    </recommendedName>
</protein>
<name>A0ABP6SZL2_9ACTN</name>
<keyword evidence="1" id="KW-1133">Transmembrane helix</keyword>
<feature type="transmembrane region" description="Helical" evidence="1">
    <location>
        <begin position="102"/>
        <end position="125"/>
    </location>
</feature>
<dbReference type="RefSeq" id="WP_345729240.1">
    <property type="nucleotide sequence ID" value="NZ_BAAAYN010000023.1"/>
</dbReference>
<accession>A0ABP6SZL2</accession>
<organism evidence="2 3">
    <name type="scientific">Cryptosporangium minutisporangium</name>
    <dbReference type="NCBI Taxonomy" id="113569"/>
    <lineage>
        <taxon>Bacteria</taxon>
        <taxon>Bacillati</taxon>
        <taxon>Actinomycetota</taxon>
        <taxon>Actinomycetes</taxon>
        <taxon>Cryptosporangiales</taxon>
        <taxon>Cryptosporangiaceae</taxon>
        <taxon>Cryptosporangium</taxon>
    </lineage>
</organism>
<comment type="caution">
    <text evidence="2">The sequence shown here is derived from an EMBL/GenBank/DDBJ whole genome shotgun (WGS) entry which is preliminary data.</text>
</comment>
<evidence type="ECO:0000313" key="3">
    <source>
        <dbReference type="Proteomes" id="UP001501676"/>
    </source>
</evidence>
<dbReference type="EMBL" id="BAAAYN010000023">
    <property type="protein sequence ID" value="GAA3388632.1"/>
    <property type="molecule type" value="Genomic_DNA"/>
</dbReference>
<dbReference type="Proteomes" id="UP001501676">
    <property type="component" value="Unassembled WGS sequence"/>
</dbReference>
<keyword evidence="1" id="KW-0812">Transmembrane</keyword>
<keyword evidence="1" id="KW-0472">Membrane</keyword>
<feature type="transmembrane region" description="Helical" evidence="1">
    <location>
        <begin position="12"/>
        <end position="30"/>
    </location>
</feature>
<reference evidence="3" key="1">
    <citation type="journal article" date="2019" name="Int. J. Syst. Evol. Microbiol.">
        <title>The Global Catalogue of Microorganisms (GCM) 10K type strain sequencing project: providing services to taxonomists for standard genome sequencing and annotation.</title>
        <authorList>
            <consortium name="The Broad Institute Genomics Platform"/>
            <consortium name="The Broad Institute Genome Sequencing Center for Infectious Disease"/>
            <person name="Wu L."/>
            <person name="Ma J."/>
        </authorList>
    </citation>
    <scope>NUCLEOTIDE SEQUENCE [LARGE SCALE GENOMIC DNA]</scope>
    <source>
        <strain evidence="3">JCM 9458</strain>
    </source>
</reference>
<evidence type="ECO:0000313" key="2">
    <source>
        <dbReference type="EMBL" id="GAA3388632.1"/>
    </source>
</evidence>
<gene>
    <name evidence="2" type="ORF">GCM10020369_35570</name>
</gene>
<evidence type="ECO:0008006" key="4">
    <source>
        <dbReference type="Google" id="ProtNLM"/>
    </source>
</evidence>
<keyword evidence="3" id="KW-1185">Reference proteome</keyword>
<proteinExistence type="predicted"/>
<evidence type="ECO:0000256" key="1">
    <source>
        <dbReference type="SAM" id="Phobius"/>
    </source>
</evidence>
<feature type="transmembrane region" description="Helical" evidence="1">
    <location>
        <begin position="61"/>
        <end position="82"/>
    </location>
</feature>